<reference evidence="1" key="1">
    <citation type="submission" date="2014-11" db="EMBL/GenBank/DDBJ databases">
        <authorList>
            <person name="Amaro Gonzalez C."/>
        </authorList>
    </citation>
    <scope>NUCLEOTIDE SEQUENCE</scope>
</reference>
<reference evidence="1" key="2">
    <citation type="journal article" date="2015" name="Fish Shellfish Immunol.">
        <title>Early steps in the European eel (Anguilla anguilla)-Vibrio vulnificus interaction in the gills: Role of the RtxA13 toxin.</title>
        <authorList>
            <person name="Callol A."/>
            <person name="Pajuelo D."/>
            <person name="Ebbesson L."/>
            <person name="Teles M."/>
            <person name="MacKenzie S."/>
            <person name="Amaro C."/>
        </authorList>
    </citation>
    <scope>NUCLEOTIDE SEQUENCE</scope>
</reference>
<dbReference type="AlphaFoldDB" id="A0A0E9TA84"/>
<protein>
    <submittedName>
        <fullName evidence="1">Uncharacterized protein</fullName>
    </submittedName>
</protein>
<dbReference type="EMBL" id="GBXM01058260">
    <property type="protein sequence ID" value="JAH50317.1"/>
    <property type="molecule type" value="Transcribed_RNA"/>
</dbReference>
<proteinExistence type="predicted"/>
<accession>A0A0E9TA84</accession>
<organism evidence="1">
    <name type="scientific">Anguilla anguilla</name>
    <name type="common">European freshwater eel</name>
    <name type="synonym">Muraena anguilla</name>
    <dbReference type="NCBI Taxonomy" id="7936"/>
    <lineage>
        <taxon>Eukaryota</taxon>
        <taxon>Metazoa</taxon>
        <taxon>Chordata</taxon>
        <taxon>Craniata</taxon>
        <taxon>Vertebrata</taxon>
        <taxon>Euteleostomi</taxon>
        <taxon>Actinopterygii</taxon>
        <taxon>Neopterygii</taxon>
        <taxon>Teleostei</taxon>
        <taxon>Anguilliformes</taxon>
        <taxon>Anguillidae</taxon>
        <taxon>Anguilla</taxon>
    </lineage>
</organism>
<evidence type="ECO:0000313" key="1">
    <source>
        <dbReference type="EMBL" id="JAH50317.1"/>
    </source>
</evidence>
<name>A0A0E9TA84_ANGAN</name>
<sequence length="25" mass="2921">MVQTVMPFIISVCRQLLLKCHFISI</sequence>